<protein>
    <submittedName>
        <fullName evidence="2">Uncharacterized protein</fullName>
    </submittedName>
</protein>
<evidence type="ECO:0000313" key="3">
    <source>
        <dbReference type="Proteomes" id="UP000054538"/>
    </source>
</evidence>
<accession>A0A0D0E492</accession>
<evidence type="ECO:0000313" key="2">
    <source>
        <dbReference type="EMBL" id="KIK92010.1"/>
    </source>
</evidence>
<dbReference type="InParanoid" id="A0A0D0E492"/>
<feature type="region of interest" description="Disordered" evidence="1">
    <location>
        <begin position="1"/>
        <end position="89"/>
    </location>
</feature>
<dbReference type="HOGENOM" id="CLU_1669963_0_0_1"/>
<sequence>MNIGGAFKSNKCGGDGPFFSADGGRPALGPSCKRPKTWAGGRGACGESGWPHSCNESRRASRHPQAWRAERQGRKRSPRCKGRRSSDEERHFDQCNWIIALSGQWSPWDGGFMRWYRLRSDVSSVDIQSRSTEMSPVIALGGCRDSGCNIHRAREWVA</sequence>
<evidence type="ECO:0000256" key="1">
    <source>
        <dbReference type="SAM" id="MobiDB-lite"/>
    </source>
</evidence>
<organism evidence="2 3">
    <name type="scientific">Paxillus rubicundulus Ve08.2h10</name>
    <dbReference type="NCBI Taxonomy" id="930991"/>
    <lineage>
        <taxon>Eukaryota</taxon>
        <taxon>Fungi</taxon>
        <taxon>Dikarya</taxon>
        <taxon>Basidiomycota</taxon>
        <taxon>Agaricomycotina</taxon>
        <taxon>Agaricomycetes</taxon>
        <taxon>Agaricomycetidae</taxon>
        <taxon>Boletales</taxon>
        <taxon>Paxilineae</taxon>
        <taxon>Paxillaceae</taxon>
        <taxon>Paxillus</taxon>
    </lineage>
</organism>
<keyword evidence="3" id="KW-1185">Reference proteome</keyword>
<dbReference type="EMBL" id="KN825325">
    <property type="protein sequence ID" value="KIK92010.1"/>
    <property type="molecule type" value="Genomic_DNA"/>
</dbReference>
<feature type="compositionally biased region" description="Basic residues" evidence="1">
    <location>
        <begin position="73"/>
        <end position="83"/>
    </location>
</feature>
<name>A0A0D0E492_9AGAM</name>
<proteinExistence type="predicted"/>
<dbReference type="Proteomes" id="UP000054538">
    <property type="component" value="Unassembled WGS sequence"/>
</dbReference>
<gene>
    <name evidence="2" type="ORF">PAXRUDRAFT_602793</name>
</gene>
<reference evidence="3" key="2">
    <citation type="submission" date="2015-01" db="EMBL/GenBank/DDBJ databases">
        <title>Evolutionary Origins and Diversification of the Mycorrhizal Mutualists.</title>
        <authorList>
            <consortium name="DOE Joint Genome Institute"/>
            <consortium name="Mycorrhizal Genomics Consortium"/>
            <person name="Kohler A."/>
            <person name="Kuo A."/>
            <person name="Nagy L.G."/>
            <person name="Floudas D."/>
            <person name="Copeland A."/>
            <person name="Barry K.W."/>
            <person name="Cichocki N."/>
            <person name="Veneault-Fourrey C."/>
            <person name="LaButti K."/>
            <person name="Lindquist E.A."/>
            <person name="Lipzen A."/>
            <person name="Lundell T."/>
            <person name="Morin E."/>
            <person name="Murat C."/>
            <person name="Riley R."/>
            <person name="Ohm R."/>
            <person name="Sun H."/>
            <person name="Tunlid A."/>
            <person name="Henrissat B."/>
            <person name="Grigoriev I.V."/>
            <person name="Hibbett D.S."/>
            <person name="Martin F."/>
        </authorList>
    </citation>
    <scope>NUCLEOTIDE SEQUENCE [LARGE SCALE GENOMIC DNA]</scope>
    <source>
        <strain evidence="3">Ve08.2h10</strain>
    </source>
</reference>
<reference evidence="2 3" key="1">
    <citation type="submission" date="2014-04" db="EMBL/GenBank/DDBJ databases">
        <authorList>
            <consortium name="DOE Joint Genome Institute"/>
            <person name="Kuo A."/>
            <person name="Kohler A."/>
            <person name="Jargeat P."/>
            <person name="Nagy L.G."/>
            <person name="Floudas D."/>
            <person name="Copeland A."/>
            <person name="Barry K.W."/>
            <person name="Cichocki N."/>
            <person name="Veneault-Fourrey C."/>
            <person name="LaButti K."/>
            <person name="Lindquist E.A."/>
            <person name="Lipzen A."/>
            <person name="Lundell T."/>
            <person name="Morin E."/>
            <person name="Murat C."/>
            <person name="Sun H."/>
            <person name="Tunlid A."/>
            <person name="Henrissat B."/>
            <person name="Grigoriev I.V."/>
            <person name="Hibbett D.S."/>
            <person name="Martin F."/>
            <person name="Nordberg H.P."/>
            <person name="Cantor M.N."/>
            <person name="Hua S.X."/>
        </authorList>
    </citation>
    <scope>NUCLEOTIDE SEQUENCE [LARGE SCALE GENOMIC DNA]</scope>
    <source>
        <strain evidence="2 3">Ve08.2h10</strain>
    </source>
</reference>
<dbReference type="AlphaFoldDB" id="A0A0D0E492"/>